<name>A0A8H6E0K3_COCSA</name>
<dbReference type="PROSITE" id="PS51294">
    <property type="entry name" value="HTH_MYB"/>
    <property type="match status" value="3"/>
</dbReference>
<sequence>MGSHSHPPRKWSLSEDQKLREGVEAQLREGEVKDWCRIADSLPGRTNKDCRKRWHNSVAGGLKKGQWSKSEDDLLARGVEEHGQRWTVIANCVGTRSADQCAKRWQQSLDPNLDRSEWQETDDNELIEAVRQLGRHWKDIQREHFPERSKNDIKNRYAALRNILEYWLTLYSYTVLVRRYQNQGITLANAPSSPSDCGTPAPFPNYPEDDGYLSPNSAMYDSLLHTPSPRGHRLSWSSIDNDAYSTWSSPQAYTMPTAVADQHTHQSSATLPQYGYTQPPPINPNMPSLWDQTTSYMHPSSPSLHTGGASTTPSIQGYSNYPVAQQPIMSRSPVYTAPTAHAPYATMPHGPPRRTSGQQDYIATTSPMYQDPRNSQYSYYPS</sequence>
<dbReference type="GO" id="GO:0000278">
    <property type="term" value="P:mitotic cell cycle"/>
    <property type="evidence" value="ECO:0007669"/>
    <property type="project" value="TreeGrafter"/>
</dbReference>
<comment type="caution">
    <text evidence="4">The sequence shown here is derived from an EMBL/GenBank/DDBJ whole genome shotgun (WGS) entry which is preliminary data.</text>
</comment>
<evidence type="ECO:0000256" key="1">
    <source>
        <dbReference type="SAM" id="MobiDB-lite"/>
    </source>
</evidence>
<accession>A0A8H6E0K3</accession>
<feature type="domain" description="HTH myb-type" evidence="3">
    <location>
        <begin position="62"/>
        <end position="113"/>
    </location>
</feature>
<feature type="domain" description="Myb-like" evidence="2">
    <location>
        <begin position="10"/>
        <end position="58"/>
    </location>
</feature>
<dbReference type="GO" id="GO:0005634">
    <property type="term" value="C:nucleus"/>
    <property type="evidence" value="ECO:0007669"/>
    <property type="project" value="TreeGrafter"/>
</dbReference>
<dbReference type="EMBL" id="WNKQ01000002">
    <property type="protein sequence ID" value="KAF5853575.1"/>
    <property type="molecule type" value="Genomic_DNA"/>
</dbReference>
<dbReference type="InterPro" id="IPR017930">
    <property type="entry name" value="Myb_dom"/>
</dbReference>
<dbReference type="InterPro" id="IPR050560">
    <property type="entry name" value="MYB_TF"/>
</dbReference>
<evidence type="ECO:0000259" key="3">
    <source>
        <dbReference type="PROSITE" id="PS51294"/>
    </source>
</evidence>
<dbReference type="CDD" id="cd00167">
    <property type="entry name" value="SANT"/>
    <property type="match status" value="3"/>
</dbReference>
<dbReference type="GO" id="GO:0045944">
    <property type="term" value="P:positive regulation of transcription by RNA polymerase II"/>
    <property type="evidence" value="ECO:0007669"/>
    <property type="project" value="TreeGrafter"/>
</dbReference>
<feature type="region of interest" description="Disordered" evidence="1">
    <location>
        <begin position="190"/>
        <end position="209"/>
    </location>
</feature>
<dbReference type="GO" id="GO:0000981">
    <property type="term" value="F:DNA-binding transcription factor activity, RNA polymerase II-specific"/>
    <property type="evidence" value="ECO:0007669"/>
    <property type="project" value="TreeGrafter"/>
</dbReference>
<organism evidence="4 5">
    <name type="scientific">Cochliobolus sativus</name>
    <name type="common">Common root rot and spot blotch fungus</name>
    <name type="synonym">Bipolaris sorokiniana</name>
    <dbReference type="NCBI Taxonomy" id="45130"/>
    <lineage>
        <taxon>Eukaryota</taxon>
        <taxon>Fungi</taxon>
        <taxon>Dikarya</taxon>
        <taxon>Ascomycota</taxon>
        <taxon>Pezizomycotina</taxon>
        <taxon>Dothideomycetes</taxon>
        <taxon>Pleosporomycetidae</taxon>
        <taxon>Pleosporales</taxon>
        <taxon>Pleosporineae</taxon>
        <taxon>Pleosporaceae</taxon>
        <taxon>Bipolaris</taxon>
    </lineage>
</organism>
<feature type="domain" description="HTH myb-type" evidence="3">
    <location>
        <begin position="9"/>
        <end position="56"/>
    </location>
</feature>
<dbReference type="Gene3D" id="1.10.10.60">
    <property type="entry name" value="Homeodomain-like"/>
    <property type="match status" value="3"/>
</dbReference>
<dbReference type="Proteomes" id="UP000624244">
    <property type="component" value="Unassembled WGS sequence"/>
</dbReference>
<evidence type="ECO:0000313" key="4">
    <source>
        <dbReference type="EMBL" id="KAF5853575.1"/>
    </source>
</evidence>
<dbReference type="SUPFAM" id="SSF46689">
    <property type="entry name" value="Homeodomain-like"/>
    <property type="match status" value="2"/>
</dbReference>
<feature type="region of interest" description="Disordered" evidence="1">
    <location>
        <begin position="259"/>
        <end position="318"/>
    </location>
</feature>
<evidence type="ECO:0000259" key="2">
    <source>
        <dbReference type="PROSITE" id="PS50090"/>
    </source>
</evidence>
<proteinExistence type="predicted"/>
<dbReference type="Pfam" id="PF00249">
    <property type="entry name" value="Myb_DNA-binding"/>
    <property type="match status" value="1"/>
</dbReference>
<evidence type="ECO:0008006" key="6">
    <source>
        <dbReference type="Google" id="ProtNLM"/>
    </source>
</evidence>
<dbReference type="SMART" id="SM00717">
    <property type="entry name" value="SANT"/>
    <property type="match status" value="3"/>
</dbReference>
<dbReference type="InterPro" id="IPR009057">
    <property type="entry name" value="Homeodomain-like_sf"/>
</dbReference>
<feature type="compositionally biased region" description="Polar residues" evidence="1">
    <location>
        <begin position="355"/>
        <end position="382"/>
    </location>
</feature>
<feature type="domain" description="Myb-like" evidence="2">
    <location>
        <begin position="59"/>
        <end position="109"/>
    </location>
</feature>
<dbReference type="Pfam" id="PF13921">
    <property type="entry name" value="Myb_DNA-bind_6"/>
    <property type="match status" value="1"/>
</dbReference>
<reference evidence="4" key="1">
    <citation type="submission" date="2019-11" db="EMBL/GenBank/DDBJ databases">
        <title>Bipolaris sorokiniana Genome sequencing.</title>
        <authorList>
            <person name="Wang H."/>
        </authorList>
    </citation>
    <scope>NUCLEOTIDE SEQUENCE</scope>
</reference>
<feature type="compositionally biased region" description="Polar residues" evidence="1">
    <location>
        <begin position="290"/>
        <end position="318"/>
    </location>
</feature>
<dbReference type="InterPro" id="IPR001005">
    <property type="entry name" value="SANT/Myb"/>
</dbReference>
<gene>
    <name evidence="4" type="ORF">GGP41_002154</name>
</gene>
<dbReference type="PANTHER" id="PTHR45614">
    <property type="entry name" value="MYB PROTEIN-RELATED"/>
    <property type="match status" value="1"/>
</dbReference>
<feature type="region of interest" description="Disordered" evidence="1">
    <location>
        <begin position="340"/>
        <end position="382"/>
    </location>
</feature>
<feature type="domain" description="HTH myb-type" evidence="3">
    <location>
        <begin position="115"/>
        <end position="165"/>
    </location>
</feature>
<feature type="domain" description="Myb-like" evidence="2">
    <location>
        <begin position="110"/>
        <end position="161"/>
    </location>
</feature>
<dbReference type="PANTHER" id="PTHR45614:SF265">
    <property type="entry name" value="MYB-LIKE DOMAIN-CONTAINING PROTEIN-RELATED"/>
    <property type="match status" value="1"/>
</dbReference>
<dbReference type="PROSITE" id="PS50090">
    <property type="entry name" value="MYB_LIKE"/>
    <property type="match status" value="3"/>
</dbReference>
<dbReference type="GO" id="GO:0000978">
    <property type="term" value="F:RNA polymerase II cis-regulatory region sequence-specific DNA binding"/>
    <property type="evidence" value="ECO:0007669"/>
    <property type="project" value="TreeGrafter"/>
</dbReference>
<evidence type="ECO:0000313" key="5">
    <source>
        <dbReference type="Proteomes" id="UP000624244"/>
    </source>
</evidence>
<dbReference type="AlphaFoldDB" id="A0A8H6E0K3"/>
<protein>
    <recommendedName>
        <fullName evidence="6">Myb transcription factor</fullName>
    </recommendedName>
</protein>